<dbReference type="Gene3D" id="3.50.50.60">
    <property type="entry name" value="FAD/NAD(P)-binding domain"/>
    <property type="match status" value="1"/>
</dbReference>
<dbReference type="InterPro" id="IPR036188">
    <property type="entry name" value="FAD/NAD-bd_sf"/>
</dbReference>
<dbReference type="InterPro" id="IPR006076">
    <property type="entry name" value="FAD-dep_OxRdtase"/>
</dbReference>
<comment type="caution">
    <text evidence="3">The sequence shown here is derived from an EMBL/GenBank/DDBJ whole genome shotgun (WGS) entry which is preliminary data.</text>
</comment>
<dbReference type="Pfam" id="PF01266">
    <property type="entry name" value="DAO"/>
    <property type="match status" value="1"/>
</dbReference>
<dbReference type="AlphaFoldDB" id="A0A7W6H3I6"/>
<dbReference type="SUPFAM" id="SSF54373">
    <property type="entry name" value="FAD-linked reductases, C-terminal domain"/>
    <property type="match status" value="1"/>
</dbReference>
<keyword evidence="4" id="KW-1185">Reference proteome</keyword>
<organism evidence="3 4">
    <name type="scientific">Aureimonas pseudogalii</name>
    <dbReference type="NCBI Taxonomy" id="1744844"/>
    <lineage>
        <taxon>Bacteria</taxon>
        <taxon>Pseudomonadati</taxon>
        <taxon>Pseudomonadota</taxon>
        <taxon>Alphaproteobacteria</taxon>
        <taxon>Hyphomicrobiales</taxon>
        <taxon>Aurantimonadaceae</taxon>
        <taxon>Aureimonas</taxon>
    </lineage>
</organism>
<evidence type="ECO:0000256" key="1">
    <source>
        <dbReference type="ARBA" id="ARBA00023002"/>
    </source>
</evidence>
<proteinExistence type="predicted"/>
<evidence type="ECO:0000259" key="2">
    <source>
        <dbReference type="Pfam" id="PF01266"/>
    </source>
</evidence>
<dbReference type="EC" id="1.4.3.19" evidence="3"/>
<dbReference type="SUPFAM" id="SSF51905">
    <property type="entry name" value="FAD/NAD(P)-binding domain"/>
    <property type="match status" value="1"/>
</dbReference>
<dbReference type="RefSeq" id="WP_183199624.1">
    <property type="nucleotide sequence ID" value="NZ_JACIEK010000003.1"/>
</dbReference>
<protein>
    <submittedName>
        <fullName evidence="3">Glycine oxidase</fullName>
        <ecNumber evidence="3">1.4.3.19</ecNumber>
    </submittedName>
</protein>
<reference evidence="3 4" key="1">
    <citation type="submission" date="2020-08" db="EMBL/GenBank/DDBJ databases">
        <title>Genomic Encyclopedia of Type Strains, Phase IV (KMG-IV): sequencing the most valuable type-strain genomes for metagenomic binning, comparative biology and taxonomic classification.</title>
        <authorList>
            <person name="Goeker M."/>
        </authorList>
    </citation>
    <scope>NUCLEOTIDE SEQUENCE [LARGE SCALE GENOMIC DNA]</scope>
    <source>
        <strain evidence="3 4">DSM 102238</strain>
    </source>
</reference>
<keyword evidence="1 3" id="KW-0560">Oxidoreductase</keyword>
<dbReference type="Gene3D" id="3.30.9.10">
    <property type="entry name" value="D-Amino Acid Oxidase, subunit A, domain 2"/>
    <property type="match status" value="1"/>
</dbReference>
<accession>A0A7W6H3I6</accession>
<sequence length="320" mass="33683">MTIHVLGAGVAGLTTAFRLARAGREVVVHEAASALGGQAASWLAGGMLAPHCEAATADPSIVAPGLEGIAFWKEATDVEACGTLVLAGARDAGDLRQFAARTSGHETLDADAIAALEPDLAGRFRAGLFYRDECHLDPRRAMQSLARGIREAGGTILYASVAEAETFAGETVVDCRGLRSNAGDLRAVRGEMVLLRSREVALSRPVRLLHPRSPIYVVPREDGIFMVGATMIESDRSGPITLRSAVELLSAAYALHPAFAEAEVVETGAACRPAFPDNLPRVERQGRVVTFTGLFRHGFLLSPAFSAEAAAIAAEIEDAS</sequence>
<dbReference type="GO" id="GO:0005737">
    <property type="term" value="C:cytoplasm"/>
    <property type="evidence" value="ECO:0007669"/>
    <property type="project" value="TreeGrafter"/>
</dbReference>
<evidence type="ECO:0000313" key="3">
    <source>
        <dbReference type="EMBL" id="MBB3998101.1"/>
    </source>
</evidence>
<evidence type="ECO:0000313" key="4">
    <source>
        <dbReference type="Proteomes" id="UP000542776"/>
    </source>
</evidence>
<name>A0A7W6H3I6_9HYPH</name>
<dbReference type="EMBL" id="JACIEK010000003">
    <property type="protein sequence ID" value="MBB3998101.1"/>
    <property type="molecule type" value="Genomic_DNA"/>
</dbReference>
<gene>
    <name evidence="3" type="ORF">GGR04_001939</name>
</gene>
<dbReference type="Proteomes" id="UP000542776">
    <property type="component" value="Unassembled WGS sequence"/>
</dbReference>
<dbReference type="PANTHER" id="PTHR13847:SF289">
    <property type="entry name" value="GLYCINE OXIDASE"/>
    <property type="match status" value="1"/>
</dbReference>
<dbReference type="PANTHER" id="PTHR13847">
    <property type="entry name" value="SARCOSINE DEHYDROGENASE-RELATED"/>
    <property type="match status" value="1"/>
</dbReference>
<feature type="domain" description="FAD dependent oxidoreductase" evidence="2">
    <location>
        <begin position="5"/>
        <end position="310"/>
    </location>
</feature>
<dbReference type="GO" id="GO:0043799">
    <property type="term" value="F:glycine oxidase activity"/>
    <property type="evidence" value="ECO:0007669"/>
    <property type="project" value="UniProtKB-EC"/>
</dbReference>